<feature type="compositionally biased region" description="Low complexity" evidence="5">
    <location>
        <begin position="171"/>
        <end position="201"/>
    </location>
</feature>
<keyword evidence="6" id="KW-0472">Membrane</keyword>
<feature type="repeat" description="TPR" evidence="3">
    <location>
        <begin position="1248"/>
        <end position="1281"/>
    </location>
</feature>
<dbReference type="Gene3D" id="1.25.40.10">
    <property type="entry name" value="Tetratricopeptide repeat domain"/>
    <property type="match status" value="4"/>
</dbReference>
<evidence type="ECO:0000256" key="5">
    <source>
        <dbReference type="SAM" id="MobiDB-lite"/>
    </source>
</evidence>
<feature type="compositionally biased region" description="Low complexity" evidence="5">
    <location>
        <begin position="542"/>
        <end position="557"/>
    </location>
</feature>
<dbReference type="InterPro" id="IPR050498">
    <property type="entry name" value="Ycf3"/>
</dbReference>
<dbReference type="InterPro" id="IPR019734">
    <property type="entry name" value="TPR_rpt"/>
</dbReference>
<dbReference type="RefSeq" id="WP_043399046.1">
    <property type="nucleotide sequence ID" value="NZ_JPMI01000150.1"/>
</dbReference>
<dbReference type="InterPro" id="IPR011723">
    <property type="entry name" value="Znf/thioredoxin_put"/>
</dbReference>
<evidence type="ECO:0000256" key="1">
    <source>
        <dbReference type="ARBA" id="ARBA00022737"/>
    </source>
</evidence>
<organism evidence="8 9">
    <name type="scientific">Archangium violaceum Cb vi76</name>
    <dbReference type="NCBI Taxonomy" id="1406225"/>
    <lineage>
        <taxon>Bacteria</taxon>
        <taxon>Pseudomonadati</taxon>
        <taxon>Myxococcota</taxon>
        <taxon>Myxococcia</taxon>
        <taxon>Myxococcales</taxon>
        <taxon>Cystobacterineae</taxon>
        <taxon>Archangiaceae</taxon>
        <taxon>Archangium</taxon>
    </lineage>
</organism>
<proteinExistence type="predicted"/>
<dbReference type="PANTHER" id="PTHR44858">
    <property type="entry name" value="TETRATRICOPEPTIDE REPEAT PROTEIN 6"/>
    <property type="match status" value="1"/>
</dbReference>
<evidence type="ECO:0000313" key="8">
    <source>
        <dbReference type="EMBL" id="KFA91311.1"/>
    </source>
</evidence>
<feature type="repeat" description="TPR" evidence="3">
    <location>
        <begin position="1077"/>
        <end position="1110"/>
    </location>
</feature>
<evidence type="ECO:0000313" key="9">
    <source>
        <dbReference type="Proteomes" id="UP000028547"/>
    </source>
</evidence>
<keyword evidence="2 3" id="KW-0802">TPR repeat</keyword>
<evidence type="ECO:0000256" key="6">
    <source>
        <dbReference type="SAM" id="Phobius"/>
    </source>
</evidence>
<dbReference type="PANTHER" id="PTHR44858:SF1">
    <property type="entry name" value="UDP-N-ACETYLGLUCOSAMINE--PEPTIDE N-ACETYLGLUCOSAMINYLTRANSFERASE SPINDLY-RELATED"/>
    <property type="match status" value="1"/>
</dbReference>
<feature type="repeat" description="TPR" evidence="3">
    <location>
        <begin position="1282"/>
        <end position="1315"/>
    </location>
</feature>
<evidence type="ECO:0000256" key="3">
    <source>
        <dbReference type="PROSITE-ProRule" id="PRU00339"/>
    </source>
</evidence>
<feature type="region of interest" description="Disordered" evidence="5">
    <location>
        <begin position="39"/>
        <end position="394"/>
    </location>
</feature>
<feature type="domain" description="Zinc finger/thioredoxin putative" evidence="7">
    <location>
        <begin position="1"/>
        <end position="36"/>
    </location>
</feature>
<feature type="repeat" description="TPR" evidence="3">
    <location>
        <begin position="797"/>
        <end position="830"/>
    </location>
</feature>
<dbReference type="SUPFAM" id="SSF48452">
    <property type="entry name" value="TPR-like"/>
    <property type="match status" value="3"/>
</dbReference>
<dbReference type="Pfam" id="PF13432">
    <property type="entry name" value="TPR_16"/>
    <property type="match status" value="3"/>
</dbReference>
<dbReference type="Pfam" id="PF14559">
    <property type="entry name" value="TPR_19"/>
    <property type="match status" value="1"/>
</dbReference>
<dbReference type="InterPro" id="IPR013105">
    <property type="entry name" value="TPR_2"/>
</dbReference>
<dbReference type="Pfam" id="PF07719">
    <property type="entry name" value="TPR_2"/>
    <property type="match status" value="2"/>
</dbReference>
<keyword evidence="6" id="KW-1133">Transmembrane helix</keyword>
<comment type="caution">
    <text evidence="8">The sequence shown here is derived from an EMBL/GenBank/DDBJ whole genome shotgun (WGS) entry which is preliminary data.</text>
</comment>
<name>A0A084SS76_9BACT</name>
<dbReference type="EMBL" id="JPMI01000150">
    <property type="protein sequence ID" value="KFA91311.1"/>
    <property type="molecule type" value="Genomic_DNA"/>
</dbReference>
<evidence type="ECO:0000259" key="7">
    <source>
        <dbReference type="Pfam" id="PF13717"/>
    </source>
</evidence>
<dbReference type="InterPro" id="IPR011990">
    <property type="entry name" value="TPR-like_helical_dom_sf"/>
</dbReference>
<dbReference type="Pfam" id="PF13181">
    <property type="entry name" value="TPR_8"/>
    <property type="match status" value="2"/>
</dbReference>
<feature type="compositionally biased region" description="Low complexity" evidence="5">
    <location>
        <begin position="328"/>
        <end position="341"/>
    </location>
</feature>
<feature type="repeat" description="TPR" evidence="3">
    <location>
        <begin position="1316"/>
        <end position="1349"/>
    </location>
</feature>
<gene>
    <name evidence="8" type="ORF">Q664_22735</name>
</gene>
<evidence type="ECO:0000256" key="2">
    <source>
        <dbReference type="ARBA" id="ARBA00022803"/>
    </source>
</evidence>
<sequence>MKVSCPSCQTNYNIDDKRIPPGGAKLKCARCQNTFPIKAEEPVSAPPPAPAAIPLPGAAAPQPDPYAAYDDFQRPPEAETTRVVSMPVPSAAYRDPSTSQAIPLPGAAMPSADYSDPAQGYDPSQSAAGYDVSVSQGGAIPLPGASDPYASNPYGDDPYAGAQGDAVPLPGASDGYADSSGGYDYAEDPYAAAPPQGDAIALPPPPAGNPYGDPYAADPYAAAPPMEDAIALPPPPSADEPYPYAATPAGAIALPPPPADNPYASADDSFLATHQPNTAEVDTFDLPPPPAADPYAAGGAEDPFGLPPAPVAPEEADPFALPPPPAGDPFAADSGADDPFGLPAADVVEEADPFAMPPAPAPSADPFADEDPFALPPAPSAPAGMGFAEPAPSTVDVGMDFSEPPPAAPMASADASIPDALEFDPSAPAIAGDDLEADLSAPLPPLTNPGTADGLEMLSFIDDAAKDSGANKAKSNVRRFHVRRRSGKVFGPFEEGVVVKMLEDGQLLGNEDVSNDGDSWTPIGTVPTFAAAIQKLMEGPGTPAVAAAPPQAAAEPGSKANANSAANMEKLQQMYGGRMAPVAVTDSTTKLEIFLGKVKQRLKLVVSVAAALLVLIVGFSFSATRYGAFGLKKFLPAKVKPGTSQHADVETARKAMLKGSFEDYKQAYALTAKVLAGDEYPEVRAIWCQAVFHLQRRFWAANGNEVTRCRSEEEAGNLELLGEKNLEYTKYLVGKALIASEPGTAIQLAKDAWSRDGNQADAELGLLLAEAQTAKKKDSTEAIDTLNRVLKAQPELTRAHHALGNVYQAAGKAEEAAKAYEAALKTDETHLISAVELASVELMLRKDAQKGLEATERALEEKSQAKMSPRDLSRARTFKGIALFQLGKLEDAEKEMRAAMEKDAKSLLLKSNLARVLQAQRKFQDALPFYEEVAKAEPQNLEATDGYISTLVALGRVQDAQKQVEDAHKRFKNNARLEYLNGRIDEARDSNTTAEQHYTRALKADEKLVEAHVALGRFHLRLRHNEQAKTSFEAAAALAADNAWVQLGLGELALAEDDAARAQEALERAVSIDANLADAHLALSRLALLSGDLDKAQQEADRALELDPYTLRGARLHRGTVLWRQGKLDEALAELDQAKKAEPRSAGTLITLAAVQLDKGKAAPEGKETEATNSFKEAEVNLTLALKSEPSNPEANFYMAQVLVAQLKTAARAKALKDNVDLSAVPGGDYSPAIESMRAAVERAPKRADYRYASGLLYQDAKQLPEAIKEWQEAVALEPKMISALVALGQAHLERNEFDEALDAFQAALKVEPKNTGVIASIGNTHFAAARWREAIRSYEQALKADPGQTAVYFKMGRAWSELNQYAKAIDFYVKAAKAEPQRADIWYHLGYAYKEKGKKKDAVKAFQEYMTNSKEDAVERKEVADEITFLE</sequence>
<dbReference type="NCBIfam" id="TIGR02098">
    <property type="entry name" value="MJ0042_CXXC"/>
    <property type="match status" value="1"/>
</dbReference>
<feature type="coiled-coil region" evidence="4">
    <location>
        <begin position="1052"/>
        <end position="1106"/>
    </location>
</feature>
<keyword evidence="4" id="KW-0175">Coiled coil</keyword>
<feature type="compositionally biased region" description="Basic and acidic residues" evidence="5">
    <location>
        <begin position="71"/>
        <end position="80"/>
    </location>
</feature>
<keyword evidence="6" id="KW-0812">Transmembrane</keyword>
<feature type="compositionally biased region" description="Low complexity" evidence="5">
    <location>
        <begin position="209"/>
        <end position="225"/>
    </location>
</feature>
<feature type="repeat" description="TPR" evidence="3">
    <location>
        <begin position="1350"/>
        <end position="1383"/>
    </location>
</feature>
<feature type="transmembrane region" description="Helical" evidence="6">
    <location>
        <begin position="604"/>
        <end position="623"/>
    </location>
</feature>
<dbReference type="Proteomes" id="UP000028547">
    <property type="component" value="Unassembled WGS sequence"/>
</dbReference>
<feature type="compositionally biased region" description="Pro residues" evidence="5">
    <location>
        <begin position="44"/>
        <end position="53"/>
    </location>
</feature>
<accession>A0A084SS76</accession>
<feature type="region of interest" description="Disordered" evidence="5">
    <location>
        <begin position="542"/>
        <end position="562"/>
    </location>
</feature>
<dbReference type="SMART" id="SM00028">
    <property type="entry name" value="TPR"/>
    <property type="match status" value="13"/>
</dbReference>
<feature type="compositionally biased region" description="Low complexity" evidence="5">
    <location>
        <begin position="54"/>
        <end position="70"/>
    </location>
</feature>
<feature type="compositionally biased region" description="Low complexity" evidence="5">
    <location>
        <begin position="239"/>
        <end position="253"/>
    </location>
</feature>
<dbReference type="Pfam" id="PF13717">
    <property type="entry name" value="Zn_ribbon_4"/>
    <property type="match status" value="1"/>
</dbReference>
<evidence type="ECO:0000256" key="4">
    <source>
        <dbReference type="SAM" id="Coils"/>
    </source>
</evidence>
<feature type="repeat" description="TPR" evidence="3">
    <location>
        <begin position="1384"/>
        <end position="1417"/>
    </location>
</feature>
<reference evidence="8 9" key="1">
    <citation type="submission" date="2014-07" db="EMBL/GenBank/DDBJ databases">
        <title>Draft Genome Sequence of Gephyronic Acid Producer, Cystobacter violaceus Strain Cb vi76.</title>
        <authorList>
            <person name="Stevens D.C."/>
            <person name="Young J."/>
            <person name="Carmichael R."/>
            <person name="Tan J."/>
            <person name="Taylor R.E."/>
        </authorList>
    </citation>
    <scope>NUCLEOTIDE SEQUENCE [LARGE SCALE GENOMIC DNA]</scope>
    <source>
        <strain evidence="8 9">Cb vi76</strain>
    </source>
</reference>
<protein>
    <recommendedName>
        <fullName evidence="7">Zinc finger/thioredoxin putative domain-containing protein</fullName>
    </recommendedName>
</protein>
<keyword evidence="1" id="KW-0677">Repeat</keyword>
<dbReference type="PROSITE" id="PS50005">
    <property type="entry name" value="TPR"/>
    <property type="match status" value="7"/>
</dbReference>
<dbReference type="PROSITE" id="PS50293">
    <property type="entry name" value="TPR_REGION"/>
    <property type="match status" value="1"/>
</dbReference>
<feature type="compositionally biased region" description="Low complexity" evidence="5">
    <location>
        <begin position="293"/>
        <end position="303"/>
    </location>
</feature>